<dbReference type="Proteomes" id="UP001165065">
    <property type="component" value="Unassembled WGS sequence"/>
</dbReference>
<dbReference type="Pfam" id="PF00027">
    <property type="entry name" value="cNMP_binding"/>
    <property type="match status" value="1"/>
</dbReference>
<evidence type="ECO:0000259" key="14">
    <source>
        <dbReference type="PROSITE" id="PS50042"/>
    </source>
</evidence>
<keyword evidence="2" id="KW-0813">Transport</keyword>
<protein>
    <recommendedName>
        <fullName evidence="14">Cyclic nucleotide-binding domain-containing protein</fullName>
    </recommendedName>
</protein>
<dbReference type="EMBL" id="BRYA01001360">
    <property type="protein sequence ID" value="GMI42067.1"/>
    <property type="molecule type" value="Genomic_DNA"/>
</dbReference>
<feature type="transmembrane region" description="Helical" evidence="13">
    <location>
        <begin position="280"/>
        <end position="302"/>
    </location>
</feature>
<feature type="transmembrane region" description="Helical" evidence="13">
    <location>
        <begin position="204"/>
        <end position="223"/>
    </location>
</feature>
<dbReference type="PROSITE" id="PS50042">
    <property type="entry name" value="CNMP_BINDING_3"/>
    <property type="match status" value="1"/>
</dbReference>
<feature type="compositionally biased region" description="Basic and acidic residues" evidence="12">
    <location>
        <begin position="125"/>
        <end position="147"/>
    </location>
</feature>
<name>A0A9W7GES1_9STRA</name>
<evidence type="ECO:0000313" key="15">
    <source>
        <dbReference type="EMBL" id="GMI42067.1"/>
    </source>
</evidence>
<dbReference type="GO" id="GO:0005249">
    <property type="term" value="F:voltage-gated potassium channel activity"/>
    <property type="evidence" value="ECO:0007669"/>
    <property type="project" value="InterPro"/>
</dbReference>
<dbReference type="Pfam" id="PF00520">
    <property type="entry name" value="Ion_trans"/>
    <property type="match status" value="1"/>
</dbReference>
<dbReference type="InterPro" id="IPR018490">
    <property type="entry name" value="cNMP-bd_dom_sf"/>
</dbReference>
<dbReference type="GO" id="GO:0034702">
    <property type="term" value="C:monoatomic ion channel complex"/>
    <property type="evidence" value="ECO:0007669"/>
    <property type="project" value="UniProtKB-KW"/>
</dbReference>
<evidence type="ECO:0000256" key="1">
    <source>
        <dbReference type="ARBA" id="ARBA00004141"/>
    </source>
</evidence>
<keyword evidence="5" id="KW-0631">Potassium channel</keyword>
<dbReference type="CDD" id="cd00038">
    <property type="entry name" value="CAP_ED"/>
    <property type="match status" value="1"/>
</dbReference>
<evidence type="ECO:0000313" key="16">
    <source>
        <dbReference type="Proteomes" id="UP001165065"/>
    </source>
</evidence>
<keyword evidence="6" id="KW-0851">Voltage-gated channel</keyword>
<sequence>MIEPTGGGDAPVSGPPVSGRIGTGLQLLLPSVTELPSYREKETVDLPGEVEATGSEGDGRGSRAGSARSVGSGKSSSSSSIGDSSASPRDHRFRERSTGRNSERRSMRQERERQRLSKSTVLKLDQSRAGEPGERRSGRDQMGEEKNVQVMRRRSYDSTLFGLDVFEGLEQDYKARLRKENTHPILRYIPVIDPAWKFQQNRDLFSVFIILYSVYAGMFEFAFVHDGNLKAQYLLIKVLDLFCTIYFWIDIFLNFTTAIYDTEDDLITDRRKIVVSYMKGWFWIDVVSNLDINGALALLKILRLARFPRMFLRWANLGVSTMALNLFRILIMTLTAGHFFACCFFGVAVLEKHGEDSWTRKDALYFEEQVSCPIAQNNTADNTSDVCYEITPEYGLGTMYIASLYFAYATLTTVGYGDISATTTLERGVALVALSIGSAIFAGIVGTMSSLVDTMDELEEMKLNKLKHIQQFIKSHHFPDNLRVRIKKYYELHFQYLKKELSMLEELSPALRHECMHHIYAKILVKVPFLRDSPQIVQSAVIACVQPILCCKKDYLVIEGQVLNHIFLVASGAVEVINNKGLVSRTYGVGSFFGEKCAFHSHYLSTVSYRAKVDLEVLTIERNDFVDLLNTYEAFGETFMMICQKREDHKKGDTQGGTRMTGKLSKNAASMVRPVTPPPGTKWKPLNVSNGKSVFEKCTTDATIRVDKVSNAGVAELTGTKSRIHDVFEDESLPALLDKLQYNLGSQLDDIQDHLDHLEDRLEDLEDSNGGGSSNGGGEQEVSPHSPTTDNIKFLDGSTVRKPQSTNTLVTASTANSAVSSNQLPNTIRTPRAVRRRSQLIRMDDVSGLGGTELELAEGEADASERARSIKRLIARENSRFRSVQSQRKLNSSPHEY</sequence>
<evidence type="ECO:0000256" key="9">
    <source>
        <dbReference type="ARBA" id="ARBA00023065"/>
    </source>
</evidence>
<feature type="compositionally biased region" description="Basic and acidic residues" evidence="12">
    <location>
        <begin position="88"/>
        <end position="115"/>
    </location>
</feature>
<evidence type="ECO:0000256" key="7">
    <source>
        <dbReference type="ARBA" id="ARBA00022958"/>
    </source>
</evidence>
<dbReference type="PANTHER" id="PTHR10217:SF435">
    <property type="entry name" value="POTASSIUM VOLTAGE-GATED CHANNEL PROTEIN EAG"/>
    <property type="match status" value="1"/>
</dbReference>
<keyword evidence="8 13" id="KW-1133">Transmembrane helix</keyword>
<dbReference type="GO" id="GO:0042391">
    <property type="term" value="P:regulation of membrane potential"/>
    <property type="evidence" value="ECO:0007669"/>
    <property type="project" value="TreeGrafter"/>
</dbReference>
<gene>
    <name evidence="15" type="ORF">TrCOL_g6782</name>
</gene>
<keyword evidence="16" id="KW-1185">Reference proteome</keyword>
<dbReference type="InterPro" id="IPR050818">
    <property type="entry name" value="KCNH_animal-type"/>
</dbReference>
<evidence type="ECO:0000256" key="3">
    <source>
        <dbReference type="ARBA" id="ARBA00022538"/>
    </source>
</evidence>
<evidence type="ECO:0000256" key="11">
    <source>
        <dbReference type="ARBA" id="ARBA00023303"/>
    </source>
</evidence>
<evidence type="ECO:0000256" key="6">
    <source>
        <dbReference type="ARBA" id="ARBA00022882"/>
    </source>
</evidence>
<feature type="transmembrane region" description="Helical" evidence="13">
    <location>
        <begin position="323"/>
        <end position="350"/>
    </location>
</feature>
<dbReference type="Gene3D" id="1.10.287.630">
    <property type="entry name" value="Helix hairpin bin"/>
    <property type="match status" value="1"/>
</dbReference>
<reference evidence="16" key="1">
    <citation type="journal article" date="2023" name="Commun. Biol.">
        <title>Genome analysis of Parmales, the sister group of diatoms, reveals the evolutionary specialization of diatoms from phago-mixotrophs to photoautotrophs.</title>
        <authorList>
            <person name="Ban H."/>
            <person name="Sato S."/>
            <person name="Yoshikawa S."/>
            <person name="Yamada K."/>
            <person name="Nakamura Y."/>
            <person name="Ichinomiya M."/>
            <person name="Sato N."/>
            <person name="Blanc-Mathieu R."/>
            <person name="Endo H."/>
            <person name="Kuwata A."/>
            <person name="Ogata H."/>
        </authorList>
    </citation>
    <scope>NUCLEOTIDE SEQUENCE [LARGE SCALE GENOMIC DNA]</scope>
</reference>
<feature type="domain" description="Cyclic nucleotide-binding" evidence="14">
    <location>
        <begin position="554"/>
        <end position="629"/>
    </location>
</feature>
<keyword evidence="10 13" id="KW-0472">Membrane</keyword>
<dbReference type="SMART" id="SM00100">
    <property type="entry name" value="cNMP"/>
    <property type="match status" value="1"/>
</dbReference>
<keyword evidence="9" id="KW-0406">Ion transport</keyword>
<dbReference type="SUPFAM" id="SSF51206">
    <property type="entry name" value="cAMP-binding domain-like"/>
    <property type="match status" value="1"/>
</dbReference>
<keyword evidence="11" id="KW-0407">Ion channel</keyword>
<dbReference type="InterPro" id="IPR003938">
    <property type="entry name" value="K_chnl_volt-dep_EAG/ELK/ERG"/>
</dbReference>
<feature type="compositionally biased region" description="Low complexity" evidence="12">
    <location>
        <begin position="63"/>
        <end position="87"/>
    </location>
</feature>
<evidence type="ECO:0000256" key="8">
    <source>
        <dbReference type="ARBA" id="ARBA00022989"/>
    </source>
</evidence>
<dbReference type="PANTHER" id="PTHR10217">
    <property type="entry name" value="VOLTAGE AND LIGAND GATED POTASSIUM CHANNEL"/>
    <property type="match status" value="1"/>
</dbReference>
<evidence type="ECO:0000256" key="4">
    <source>
        <dbReference type="ARBA" id="ARBA00022692"/>
    </source>
</evidence>
<evidence type="ECO:0000256" key="10">
    <source>
        <dbReference type="ARBA" id="ARBA00023136"/>
    </source>
</evidence>
<evidence type="ECO:0000256" key="2">
    <source>
        <dbReference type="ARBA" id="ARBA00022448"/>
    </source>
</evidence>
<dbReference type="PRINTS" id="PR01463">
    <property type="entry name" value="EAGCHANLFMLY"/>
</dbReference>
<organism evidence="15 16">
    <name type="scientific">Triparma columacea</name>
    <dbReference type="NCBI Taxonomy" id="722753"/>
    <lineage>
        <taxon>Eukaryota</taxon>
        <taxon>Sar</taxon>
        <taxon>Stramenopiles</taxon>
        <taxon>Ochrophyta</taxon>
        <taxon>Bolidophyceae</taxon>
        <taxon>Parmales</taxon>
        <taxon>Triparmaceae</taxon>
        <taxon>Triparma</taxon>
    </lineage>
</organism>
<proteinExistence type="predicted"/>
<dbReference type="InterPro" id="IPR000595">
    <property type="entry name" value="cNMP-bd_dom"/>
</dbReference>
<feature type="region of interest" description="Disordered" evidence="12">
    <location>
        <begin position="813"/>
        <end position="832"/>
    </location>
</feature>
<evidence type="ECO:0000256" key="5">
    <source>
        <dbReference type="ARBA" id="ARBA00022826"/>
    </source>
</evidence>
<accession>A0A9W7GES1</accession>
<evidence type="ECO:0000256" key="13">
    <source>
        <dbReference type="SAM" id="Phobius"/>
    </source>
</evidence>
<dbReference type="Gene3D" id="1.10.287.70">
    <property type="match status" value="1"/>
</dbReference>
<keyword evidence="4 13" id="KW-0812">Transmembrane</keyword>
<feature type="transmembrane region" description="Helical" evidence="13">
    <location>
        <begin position="429"/>
        <end position="452"/>
    </location>
</feature>
<comment type="caution">
    <text evidence="15">The sequence shown here is derived from an EMBL/GenBank/DDBJ whole genome shotgun (WGS) entry which is preliminary data.</text>
</comment>
<dbReference type="SUPFAM" id="SSF81324">
    <property type="entry name" value="Voltage-gated potassium channels"/>
    <property type="match status" value="1"/>
</dbReference>
<feature type="transmembrane region" description="Helical" evidence="13">
    <location>
        <begin position="235"/>
        <end position="260"/>
    </location>
</feature>
<keyword evidence="7" id="KW-0630">Potassium</keyword>
<dbReference type="AlphaFoldDB" id="A0A9W7GES1"/>
<feature type="transmembrane region" description="Helical" evidence="13">
    <location>
        <begin position="398"/>
        <end position="417"/>
    </location>
</feature>
<dbReference type="GO" id="GO:0005886">
    <property type="term" value="C:plasma membrane"/>
    <property type="evidence" value="ECO:0007669"/>
    <property type="project" value="TreeGrafter"/>
</dbReference>
<feature type="compositionally biased region" description="Gly residues" evidence="12">
    <location>
        <begin position="769"/>
        <end position="779"/>
    </location>
</feature>
<feature type="region of interest" description="Disordered" evidence="12">
    <location>
        <begin position="764"/>
        <end position="804"/>
    </location>
</feature>
<keyword evidence="3" id="KW-0633">Potassium transport</keyword>
<dbReference type="InterPro" id="IPR005821">
    <property type="entry name" value="Ion_trans_dom"/>
</dbReference>
<dbReference type="Gene3D" id="2.60.120.10">
    <property type="entry name" value="Jelly Rolls"/>
    <property type="match status" value="1"/>
</dbReference>
<comment type="subcellular location">
    <subcellularLocation>
        <location evidence="1">Membrane</location>
        <topology evidence="1">Multi-pass membrane protein</topology>
    </subcellularLocation>
</comment>
<feature type="region of interest" description="Disordered" evidence="12">
    <location>
        <begin position="1"/>
        <end position="149"/>
    </location>
</feature>
<evidence type="ECO:0000256" key="12">
    <source>
        <dbReference type="SAM" id="MobiDB-lite"/>
    </source>
</evidence>
<feature type="compositionally biased region" description="Low complexity" evidence="12">
    <location>
        <begin position="813"/>
        <end position="822"/>
    </location>
</feature>
<dbReference type="OrthoDB" id="432483at2759"/>
<dbReference type="InterPro" id="IPR014710">
    <property type="entry name" value="RmlC-like_jellyroll"/>
</dbReference>